<dbReference type="GO" id="GO:0009425">
    <property type="term" value="C:bacterial-type flagellum basal body"/>
    <property type="evidence" value="ECO:0007669"/>
    <property type="project" value="UniProtKB-SubCell"/>
</dbReference>
<dbReference type="Pfam" id="PF07238">
    <property type="entry name" value="PilZ"/>
    <property type="match status" value="1"/>
</dbReference>
<feature type="domain" description="PilZ" evidence="5">
    <location>
        <begin position="127"/>
        <end position="234"/>
    </location>
</feature>
<evidence type="ECO:0000256" key="2">
    <source>
        <dbReference type="ARBA" id="ARBA00022741"/>
    </source>
</evidence>
<comment type="caution">
    <text evidence="7">The sequence shown here is derived from an EMBL/GenBank/DDBJ whole genome shotgun (WGS) entry which is preliminary data.</text>
</comment>
<evidence type="ECO:0000256" key="4">
    <source>
        <dbReference type="HAMAP-Rule" id="MF_01457"/>
    </source>
</evidence>
<dbReference type="InterPro" id="IPR009875">
    <property type="entry name" value="PilZ_domain"/>
</dbReference>
<keyword evidence="7" id="KW-0966">Cell projection</keyword>
<dbReference type="AlphaFoldDB" id="A0A4R6MXS4"/>
<dbReference type="HAMAP" id="MF_01457">
    <property type="entry name" value="YcgR"/>
    <property type="match status" value="1"/>
</dbReference>
<comment type="function">
    <text evidence="4">Acts as a flagellar brake, regulating swimming and swarming in a bis-(3'-5') cyclic diguanylic acid (c-di-GMP)-dependent manner. Binds 1 c-di-GMP dimer per subunit. Increasing levels of c-di-GMP lead to decreased motility.</text>
</comment>
<keyword evidence="2 4" id="KW-0547">Nucleotide-binding</keyword>
<keyword evidence="3 4" id="KW-0975">Bacterial flagellum</keyword>
<dbReference type="GO" id="GO:0035438">
    <property type="term" value="F:cyclic-di-GMP binding"/>
    <property type="evidence" value="ECO:0007669"/>
    <property type="project" value="UniProtKB-UniRule"/>
</dbReference>
<feature type="domain" description="Type III secretion system flagellar brake protein YcgR PilZN" evidence="6">
    <location>
        <begin position="20"/>
        <end position="125"/>
    </location>
</feature>
<dbReference type="OrthoDB" id="5572581at2"/>
<dbReference type="Gene3D" id="2.40.10.220">
    <property type="entry name" value="predicted glycosyltransferase like domains"/>
    <property type="match status" value="1"/>
</dbReference>
<evidence type="ECO:0000259" key="5">
    <source>
        <dbReference type="Pfam" id="PF07238"/>
    </source>
</evidence>
<protein>
    <recommendedName>
        <fullName evidence="4">Flagellar brake protein YcgR</fullName>
    </recommendedName>
    <alternativeName>
        <fullName evidence="4">Cyclic di-GMP binding protein YcgR</fullName>
    </alternativeName>
</protein>
<evidence type="ECO:0000256" key="3">
    <source>
        <dbReference type="ARBA" id="ARBA00023143"/>
    </source>
</evidence>
<keyword evidence="7" id="KW-0969">Cilium</keyword>
<dbReference type="InterPro" id="IPR023787">
    <property type="entry name" value="T3SS_YcgR"/>
</dbReference>
<evidence type="ECO:0000313" key="8">
    <source>
        <dbReference type="Proteomes" id="UP000295357"/>
    </source>
</evidence>
<comment type="subcellular location">
    <subcellularLocation>
        <location evidence="4">Bacterial flagellum basal body</location>
    </subcellularLocation>
</comment>
<dbReference type="Proteomes" id="UP000295357">
    <property type="component" value="Unassembled WGS sequence"/>
</dbReference>
<dbReference type="EMBL" id="SNXE01000011">
    <property type="protein sequence ID" value="TDP05557.1"/>
    <property type="molecule type" value="Genomic_DNA"/>
</dbReference>
<dbReference type="GO" id="GO:0071973">
    <property type="term" value="P:bacterial-type flagellum-dependent cell motility"/>
    <property type="evidence" value="ECO:0007669"/>
    <property type="project" value="UniProtKB-UniRule"/>
</dbReference>
<evidence type="ECO:0000256" key="1">
    <source>
        <dbReference type="ARBA" id="ARBA00022636"/>
    </source>
</evidence>
<dbReference type="GO" id="GO:0071945">
    <property type="term" value="P:regulation of bacterial-type flagellum-dependent cell motility by regulation of motor speed"/>
    <property type="evidence" value="ECO:0007669"/>
    <property type="project" value="UniProtKB-UniRule"/>
</dbReference>
<dbReference type="InterPro" id="IPR012349">
    <property type="entry name" value="Split_barrel_FMN-bd"/>
</dbReference>
<comment type="subunit">
    <text evidence="4">Monomer. Interacts with the flagellar basal bodies.</text>
</comment>
<dbReference type="Gene3D" id="2.30.110.10">
    <property type="entry name" value="Electron Transport, Fmn-binding Protein, Chain A"/>
    <property type="match status" value="1"/>
</dbReference>
<evidence type="ECO:0000259" key="6">
    <source>
        <dbReference type="Pfam" id="PF07317"/>
    </source>
</evidence>
<evidence type="ECO:0000313" key="7">
    <source>
        <dbReference type="EMBL" id="TDP05557.1"/>
    </source>
</evidence>
<proteinExistence type="inferred from homology"/>
<name>A0A4R6MXS4_9BURK</name>
<keyword evidence="8" id="KW-1185">Reference proteome</keyword>
<gene>
    <name evidence="4" type="primary">ycgR</name>
    <name evidence="7" type="ORF">DFR39_11162</name>
</gene>
<organism evidence="7 8">
    <name type="scientific">Roseateles asaccharophilus</name>
    <dbReference type="NCBI Taxonomy" id="582607"/>
    <lineage>
        <taxon>Bacteria</taxon>
        <taxon>Pseudomonadati</taxon>
        <taxon>Pseudomonadota</taxon>
        <taxon>Betaproteobacteria</taxon>
        <taxon>Burkholderiales</taxon>
        <taxon>Sphaerotilaceae</taxon>
        <taxon>Roseateles</taxon>
    </lineage>
</organism>
<keyword evidence="7" id="KW-0282">Flagellum</keyword>
<accession>A0A4R6MXS4</accession>
<reference evidence="7 8" key="1">
    <citation type="submission" date="2019-03" db="EMBL/GenBank/DDBJ databases">
        <title>Genomic Encyclopedia of Type Strains, Phase IV (KMG-IV): sequencing the most valuable type-strain genomes for metagenomic binning, comparative biology and taxonomic classification.</title>
        <authorList>
            <person name="Goeker M."/>
        </authorList>
    </citation>
    <scope>NUCLEOTIDE SEQUENCE [LARGE SCALE GENOMIC DNA]</scope>
    <source>
        <strain evidence="7 8">DSM 25082</strain>
    </source>
</reference>
<keyword evidence="1 4" id="KW-0973">c-di-GMP</keyword>
<comment type="similarity">
    <text evidence="4">Belongs to the YcgR family.</text>
</comment>
<dbReference type="Pfam" id="PF07317">
    <property type="entry name" value="PilZN"/>
    <property type="match status" value="1"/>
</dbReference>
<sequence>MHRAFCPMSQTAAAPHSEDFRVAAEPEIEAWLRQLLQQQTTLQLSTPGGQSVGSRIWNIDPERHALSLEAQGSAQILQALIDSPEVMAVAYLDQIRLEFQLAPLVLVKSPTMDTLRAPWPQQLYRFQRREAFRVEPLGSPRALLQHPDHPDMALQLRVLDLSATGLALLLAPGLPRPQIGQALSSVQVELERDKHFVCDLRIQHVYETDAGLRLGCAFVRLPQGADRTLQLYIDQTQKRQRLLRKS</sequence>
<dbReference type="InterPro" id="IPR009926">
    <property type="entry name" value="T3SS_YcgR_PilZN"/>
</dbReference>